<organism evidence="2 3">
    <name type="scientific">Candidatus Colwellbacteria bacterium CG23_combo_of_CG06-09_8_20_14_all_42_19</name>
    <dbReference type="NCBI Taxonomy" id="1974541"/>
    <lineage>
        <taxon>Bacteria</taxon>
        <taxon>Candidatus Colwelliibacteriota</taxon>
    </lineage>
</organism>
<dbReference type="SUPFAM" id="SSF51905">
    <property type="entry name" value="FAD/NAD(P)-binding domain"/>
    <property type="match status" value="1"/>
</dbReference>
<dbReference type="Gene3D" id="3.50.50.60">
    <property type="entry name" value="FAD/NAD(P)-binding domain"/>
    <property type="match status" value="1"/>
</dbReference>
<dbReference type="InterPro" id="IPR023753">
    <property type="entry name" value="FAD/NAD-binding_dom"/>
</dbReference>
<dbReference type="Proteomes" id="UP000230007">
    <property type="component" value="Unassembled WGS sequence"/>
</dbReference>
<dbReference type="GO" id="GO:0016491">
    <property type="term" value="F:oxidoreductase activity"/>
    <property type="evidence" value="ECO:0007669"/>
    <property type="project" value="InterPro"/>
</dbReference>
<feature type="domain" description="FAD/NAD(P)-binding" evidence="1">
    <location>
        <begin position="7"/>
        <end position="51"/>
    </location>
</feature>
<proteinExistence type="predicted"/>
<evidence type="ECO:0000313" key="3">
    <source>
        <dbReference type="Proteomes" id="UP000230007"/>
    </source>
</evidence>
<gene>
    <name evidence="2" type="ORF">COX15_00885</name>
</gene>
<protein>
    <submittedName>
        <fullName evidence="2">Pyridine nucleotide-disulfide oxidoreductase</fullName>
    </submittedName>
</protein>
<evidence type="ECO:0000259" key="1">
    <source>
        <dbReference type="Pfam" id="PF07992"/>
    </source>
</evidence>
<evidence type="ECO:0000313" key="2">
    <source>
        <dbReference type="EMBL" id="PIP46348.1"/>
    </source>
</evidence>
<sequence length="62" mass="6801">MNRNEYEYLIIGGGVAGATAAETIRQKKSTASVAVINDEPYALYSRVMLSKPSFFLGKIPFD</sequence>
<dbReference type="InterPro" id="IPR036188">
    <property type="entry name" value="FAD/NAD-bd_sf"/>
</dbReference>
<accession>A0A2H0ANZ5</accession>
<comment type="caution">
    <text evidence="2">The sequence shown here is derived from an EMBL/GenBank/DDBJ whole genome shotgun (WGS) entry which is preliminary data.</text>
</comment>
<dbReference type="Pfam" id="PF07992">
    <property type="entry name" value="Pyr_redox_2"/>
    <property type="match status" value="1"/>
</dbReference>
<feature type="non-terminal residue" evidence="2">
    <location>
        <position position="62"/>
    </location>
</feature>
<reference evidence="2 3" key="1">
    <citation type="submission" date="2017-09" db="EMBL/GenBank/DDBJ databases">
        <title>Depth-based differentiation of microbial function through sediment-hosted aquifers and enrichment of novel symbionts in the deep terrestrial subsurface.</title>
        <authorList>
            <person name="Probst A.J."/>
            <person name="Ladd B."/>
            <person name="Jarett J.K."/>
            <person name="Geller-Mcgrath D.E."/>
            <person name="Sieber C.M."/>
            <person name="Emerson J.B."/>
            <person name="Anantharaman K."/>
            <person name="Thomas B.C."/>
            <person name="Malmstrom R."/>
            <person name="Stieglmeier M."/>
            <person name="Klingl A."/>
            <person name="Woyke T."/>
            <person name="Ryan C.M."/>
            <person name="Banfield J.F."/>
        </authorList>
    </citation>
    <scope>NUCLEOTIDE SEQUENCE [LARGE SCALE GENOMIC DNA]</scope>
    <source>
        <strain evidence="2">CG23_combo_of_CG06-09_8_20_14_all_42_19</strain>
    </source>
</reference>
<dbReference type="EMBL" id="PCSK01000018">
    <property type="protein sequence ID" value="PIP46348.1"/>
    <property type="molecule type" value="Genomic_DNA"/>
</dbReference>
<name>A0A2H0ANZ5_9BACT</name>
<dbReference type="AlphaFoldDB" id="A0A2H0ANZ5"/>